<reference evidence="1" key="1">
    <citation type="submission" date="2020-04" db="EMBL/GenBank/DDBJ databases">
        <authorList>
            <person name="Chiriac C."/>
            <person name="Salcher M."/>
            <person name="Ghai R."/>
            <person name="Kavagutti S V."/>
        </authorList>
    </citation>
    <scope>NUCLEOTIDE SEQUENCE</scope>
</reference>
<protein>
    <submittedName>
        <fullName evidence="1">Uncharacterized protein</fullName>
    </submittedName>
</protein>
<proteinExistence type="predicted"/>
<evidence type="ECO:0000313" key="1">
    <source>
        <dbReference type="EMBL" id="CAB4122663.1"/>
    </source>
</evidence>
<name>A0A6J5KN27_9CAUD</name>
<organism evidence="1">
    <name type="scientific">uncultured Caudovirales phage</name>
    <dbReference type="NCBI Taxonomy" id="2100421"/>
    <lineage>
        <taxon>Viruses</taxon>
        <taxon>Duplodnaviria</taxon>
        <taxon>Heunggongvirae</taxon>
        <taxon>Uroviricota</taxon>
        <taxon>Caudoviricetes</taxon>
        <taxon>Peduoviridae</taxon>
        <taxon>Maltschvirus</taxon>
        <taxon>Maltschvirus maltsch</taxon>
    </lineage>
</organism>
<gene>
    <name evidence="1" type="ORF">UFOVP33_34</name>
</gene>
<sequence>MRPYLTLAEVAEKEGISTRRLRVLCEEGRVFYADKINRVWFIFHNYRIDRKPVGRPPKKRSRWVNPPHP</sequence>
<accession>A0A6J5KN27</accession>
<dbReference type="EMBL" id="LR796162">
    <property type="protein sequence ID" value="CAB4122663.1"/>
    <property type="molecule type" value="Genomic_DNA"/>
</dbReference>